<evidence type="ECO:0000313" key="1">
    <source>
        <dbReference type="EMBL" id="GBP13256.1"/>
    </source>
</evidence>
<proteinExistence type="predicted"/>
<reference evidence="1 2" key="1">
    <citation type="journal article" date="2019" name="Commun. Biol.">
        <title>The bagworm genome reveals a unique fibroin gene that provides high tensile strength.</title>
        <authorList>
            <person name="Kono N."/>
            <person name="Nakamura H."/>
            <person name="Ohtoshi R."/>
            <person name="Tomita M."/>
            <person name="Numata K."/>
            <person name="Arakawa K."/>
        </authorList>
    </citation>
    <scope>NUCLEOTIDE SEQUENCE [LARGE SCALE GENOMIC DNA]</scope>
</reference>
<dbReference type="Proteomes" id="UP000299102">
    <property type="component" value="Unassembled WGS sequence"/>
</dbReference>
<keyword evidence="2" id="KW-1185">Reference proteome</keyword>
<accession>A0A4C1TGB1</accession>
<sequence>MYVHHGRGAYAASSVCLGGRRCVQQLNTNERAFAEWGEWKIGRESVVSDRSERRTRNEIMIGTISSVDVKDVAVTLCPRRRIHGKLIVVYVRSPARCPLDSIAGE</sequence>
<gene>
    <name evidence="1" type="ORF">EVAR_8184_1</name>
</gene>
<name>A0A4C1TGB1_EUMVA</name>
<protein>
    <submittedName>
        <fullName evidence="1">Uncharacterized protein</fullName>
    </submittedName>
</protein>
<dbReference type="EMBL" id="BGZK01000056">
    <property type="protein sequence ID" value="GBP13256.1"/>
    <property type="molecule type" value="Genomic_DNA"/>
</dbReference>
<comment type="caution">
    <text evidence="1">The sequence shown here is derived from an EMBL/GenBank/DDBJ whole genome shotgun (WGS) entry which is preliminary data.</text>
</comment>
<organism evidence="1 2">
    <name type="scientific">Eumeta variegata</name>
    <name type="common">Bagworm moth</name>
    <name type="synonym">Eumeta japonica</name>
    <dbReference type="NCBI Taxonomy" id="151549"/>
    <lineage>
        <taxon>Eukaryota</taxon>
        <taxon>Metazoa</taxon>
        <taxon>Ecdysozoa</taxon>
        <taxon>Arthropoda</taxon>
        <taxon>Hexapoda</taxon>
        <taxon>Insecta</taxon>
        <taxon>Pterygota</taxon>
        <taxon>Neoptera</taxon>
        <taxon>Endopterygota</taxon>
        <taxon>Lepidoptera</taxon>
        <taxon>Glossata</taxon>
        <taxon>Ditrysia</taxon>
        <taxon>Tineoidea</taxon>
        <taxon>Psychidae</taxon>
        <taxon>Oiketicinae</taxon>
        <taxon>Eumeta</taxon>
    </lineage>
</organism>
<evidence type="ECO:0000313" key="2">
    <source>
        <dbReference type="Proteomes" id="UP000299102"/>
    </source>
</evidence>
<dbReference type="AlphaFoldDB" id="A0A4C1TGB1"/>